<keyword evidence="1" id="KW-0238">DNA-binding</keyword>
<evidence type="ECO:0000259" key="2">
    <source>
        <dbReference type="Pfam" id="PF09339"/>
    </source>
</evidence>
<protein>
    <submittedName>
        <fullName evidence="3">MarR family transcriptional regulator</fullName>
    </submittedName>
</protein>
<dbReference type="Gene3D" id="1.10.10.10">
    <property type="entry name" value="Winged helix-like DNA-binding domain superfamily/Winged helix DNA-binding domain"/>
    <property type="match status" value="1"/>
</dbReference>
<evidence type="ECO:0000313" key="3">
    <source>
        <dbReference type="EMBL" id="WAH36972.1"/>
    </source>
</evidence>
<dbReference type="EMBL" id="CP104064">
    <property type="protein sequence ID" value="WAH36972.1"/>
    <property type="molecule type" value="Genomic_DNA"/>
</dbReference>
<organism evidence="3 4">
    <name type="scientific">Alicyclobacillus dauci</name>
    <dbReference type="NCBI Taxonomy" id="1475485"/>
    <lineage>
        <taxon>Bacteria</taxon>
        <taxon>Bacillati</taxon>
        <taxon>Bacillota</taxon>
        <taxon>Bacilli</taxon>
        <taxon>Bacillales</taxon>
        <taxon>Alicyclobacillaceae</taxon>
        <taxon>Alicyclobacillus</taxon>
    </lineage>
</organism>
<name>A0ABY6Z243_9BACL</name>
<dbReference type="RefSeq" id="WP_268044385.1">
    <property type="nucleotide sequence ID" value="NZ_CP104064.1"/>
</dbReference>
<dbReference type="InterPro" id="IPR036390">
    <property type="entry name" value="WH_DNA-bd_sf"/>
</dbReference>
<evidence type="ECO:0000313" key="4">
    <source>
        <dbReference type="Proteomes" id="UP001164803"/>
    </source>
</evidence>
<sequence>MLRRNRNHEEVLNYLATHSVHGAIKKPISGIARDLGMSQPTVQRALKSLEARGLIRMIKADKAYEPNTIVYQGNDLCIEEEMTYGTDAIEMLRAATVKLEEYVRFMDRKVALLRQQLEVFDDWKSRITSTMPIPGTGDQMVIVKSSTPVMAIDDGKQVMQFQD</sequence>
<dbReference type="InterPro" id="IPR011991">
    <property type="entry name" value="ArsR-like_HTH"/>
</dbReference>
<keyword evidence="4" id="KW-1185">Reference proteome</keyword>
<dbReference type="InterPro" id="IPR005471">
    <property type="entry name" value="Tscrpt_reg_IclR_N"/>
</dbReference>
<reference evidence="3" key="1">
    <citation type="submission" date="2022-08" db="EMBL/GenBank/DDBJ databases">
        <title>Alicyclobacillus dauci DSM2870, complete genome.</title>
        <authorList>
            <person name="Wang Q."/>
            <person name="Cai R."/>
            <person name="Wang Z."/>
        </authorList>
    </citation>
    <scope>NUCLEOTIDE SEQUENCE</scope>
    <source>
        <strain evidence="3">DSM 28700</strain>
    </source>
</reference>
<dbReference type="InterPro" id="IPR036388">
    <property type="entry name" value="WH-like_DNA-bd_sf"/>
</dbReference>
<evidence type="ECO:0000256" key="1">
    <source>
        <dbReference type="ARBA" id="ARBA00023125"/>
    </source>
</evidence>
<gene>
    <name evidence="3" type="ORF">NZD86_22905</name>
</gene>
<dbReference type="SUPFAM" id="SSF46785">
    <property type="entry name" value="Winged helix' DNA-binding domain"/>
    <property type="match status" value="1"/>
</dbReference>
<dbReference type="Pfam" id="PF09339">
    <property type="entry name" value="HTH_IclR"/>
    <property type="match status" value="1"/>
</dbReference>
<proteinExistence type="predicted"/>
<accession>A0ABY6Z243</accession>
<dbReference type="Proteomes" id="UP001164803">
    <property type="component" value="Chromosome"/>
</dbReference>
<feature type="domain" description="HTH iclR-type" evidence="2">
    <location>
        <begin position="27"/>
        <end position="56"/>
    </location>
</feature>
<dbReference type="CDD" id="cd00090">
    <property type="entry name" value="HTH_ARSR"/>
    <property type="match status" value="1"/>
</dbReference>